<reference evidence="1" key="1">
    <citation type="journal article" date="2020" name="mSystems">
        <title>Genome- and Community-Level Interaction Insights into Carbon Utilization and Element Cycling Functions of Hydrothermarchaeota in Hydrothermal Sediment.</title>
        <authorList>
            <person name="Zhou Z."/>
            <person name="Liu Y."/>
            <person name="Xu W."/>
            <person name="Pan J."/>
            <person name="Luo Z.H."/>
            <person name="Li M."/>
        </authorList>
    </citation>
    <scope>NUCLEOTIDE SEQUENCE [LARGE SCALE GENOMIC DNA]</scope>
    <source>
        <strain evidence="1">SpSt-246</strain>
    </source>
</reference>
<protein>
    <submittedName>
        <fullName evidence="1">Uncharacterized protein</fullName>
    </submittedName>
</protein>
<dbReference type="AlphaFoldDB" id="A0A7C2C6D9"/>
<comment type="caution">
    <text evidence="1">The sequence shown here is derived from an EMBL/GenBank/DDBJ whole genome shotgun (WGS) entry which is preliminary data.</text>
</comment>
<dbReference type="EMBL" id="DSKL01000450">
    <property type="protein sequence ID" value="HEH83601.1"/>
    <property type="molecule type" value="Genomic_DNA"/>
</dbReference>
<sequence length="68" mass="7644">MRRYPAHKVTALLVAHKDLMEAWKEAAREGRIRAKTLGRENVVLVEDPALIARLEALGLRGEPVKEEA</sequence>
<proteinExistence type="predicted"/>
<accession>A0A7C2C6D9</accession>
<name>A0A7C2C6D9_9DEIN</name>
<gene>
    <name evidence="1" type="ORF">ENP73_11855</name>
</gene>
<organism evidence="1">
    <name type="scientific">Thermus islandicus</name>
    <dbReference type="NCBI Taxonomy" id="540988"/>
    <lineage>
        <taxon>Bacteria</taxon>
        <taxon>Thermotogati</taxon>
        <taxon>Deinococcota</taxon>
        <taxon>Deinococci</taxon>
        <taxon>Thermales</taxon>
        <taxon>Thermaceae</taxon>
        <taxon>Thermus</taxon>
    </lineage>
</organism>
<evidence type="ECO:0000313" key="1">
    <source>
        <dbReference type="EMBL" id="HEH83601.1"/>
    </source>
</evidence>